<feature type="compositionally biased region" description="Basic and acidic residues" evidence="1">
    <location>
        <begin position="179"/>
        <end position="193"/>
    </location>
</feature>
<protein>
    <submittedName>
        <fullName evidence="3">Uncharacterized protein</fullName>
    </submittedName>
</protein>
<dbReference type="AlphaFoldDB" id="A0A6G1KFM8"/>
<dbReference type="PANTHER" id="PTHR13237:SF9">
    <property type="entry name" value="NEUROGUIDIN"/>
    <property type="match status" value="1"/>
</dbReference>
<feature type="signal peptide" evidence="2">
    <location>
        <begin position="1"/>
        <end position="24"/>
    </location>
</feature>
<dbReference type="GO" id="GO:0032040">
    <property type="term" value="C:small-subunit processome"/>
    <property type="evidence" value="ECO:0007669"/>
    <property type="project" value="TreeGrafter"/>
</dbReference>
<feature type="region of interest" description="Disordered" evidence="1">
    <location>
        <begin position="239"/>
        <end position="362"/>
    </location>
</feature>
<feature type="compositionally biased region" description="Basic and acidic residues" evidence="1">
    <location>
        <begin position="253"/>
        <end position="269"/>
    </location>
</feature>
<evidence type="ECO:0000256" key="1">
    <source>
        <dbReference type="SAM" id="MobiDB-lite"/>
    </source>
</evidence>
<accession>A0A6G1KFM8</accession>
<dbReference type="Pfam" id="PF04000">
    <property type="entry name" value="Sas10_Utp3"/>
    <property type="match status" value="1"/>
</dbReference>
<evidence type="ECO:0000256" key="2">
    <source>
        <dbReference type="SAM" id="SignalP"/>
    </source>
</evidence>
<dbReference type="GO" id="GO:0000462">
    <property type="term" value="P:maturation of SSU-rRNA from tricistronic rRNA transcript (SSU-rRNA, 5.8S rRNA, LSU-rRNA)"/>
    <property type="evidence" value="ECO:0007669"/>
    <property type="project" value="TreeGrafter"/>
</dbReference>
<organism evidence="3 4">
    <name type="scientific">Pleomassaria siparia CBS 279.74</name>
    <dbReference type="NCBI Taxonomy" id="1314801"/>
    <lineage>
        <taxon>Eukaryota</taxon>
        <taxon>Fungi</taxon>
        <taxon>Dikarya</taxon>
        <taxon>Ascomycota</taxon>
        <taxon>Pezizomycotina</taxon>
        <taxon>Dothideomycetes</taxon>
        <taxon>Pleosporomycetidae</taxon>
        <taxon>Pleosporales</taxon>
        <taxon>Pleomassariaceae</taxon>
        <taxon>Pleomassaria</taxon>
    </lineage>
</organism>
<feature type="compositionally biased region" description="Acidic residues" evidence="1">
    <location>
        <begin position="149"/>
        <end position="165"/>
    </location>
</feature>
<dbReference type="InterPro" id="IPR007146">
    <property type="entry name" value="Sas10/Utp3/C1D"/>
</dbReference>
<reference evidence="3" key="1">
    <citation type="journal article" date="2020" name="Stud. Mycol.">
        <title>101 Dothideomycetes genomes: a test case for predicting lifestyles and emergence of pathogens.</title>
        <authorList>
            <person name="Haridas S."/>
            <person name="Albert R."/>
            <person name="Binder M."/>
            <person name="Bloem J."/>
            <person name="Labutti K."/>
            <person name="Salamov A."/>
            <person name="Andreopoulos B."/>
            <person name="Baker S."/>
            <person name="Barry K."/>
            <person name="Bills G."/>
            <person name="Bluhm B."/>
            <person name="Cannon C."/>
            <person name="Castanera R."/>
            <person name="Culley D."/>
            <person name="Daum C."/>
            <person name="Ezra D."/>
            <person name="Gonzalez J."/>
            <person name="Henrissat B."/>
            <person name="Kuo A."/>
            <person name="Liang C."/>
            <person name="Lipzen A."/>
            <person name="Lutzoni F."/>
            <person name="Magnuson J."/>
            <person name="Mondo S."/>
            <person name="Nolan M."/>
            <person name="Ohm R."/>
            <person name="Pangilinan J."/>
            <person name="Park H.-J."/>
            <person name="Ramirez L."/>
            <person name="Alfaro M."/>
            <person name="Sun H."/>
            <person name="Tritt A."/>
            <person name="Yoshinaga Y."/>
            <person name="Zwiers L.-H."/>
            <person name="Turgeon B."/>
            <person name="Goodwin S."/>
            <person name="Spatafora J."/>
            <person name="Crous P."/>
            <person name="Grigoriev I."/>
        </authorList>
    </citation>
    <scope>NUCLEOTIDE SEQUENCE</scope>
    <source>
        <strain evidence="3">CBS 279.74</strain>
    </source>
</reference>
<gene>
    <name evidence="3" type="ORF">K504DRAFT_465407</name>
</gene>
<evidence type="ECO:0000313" key="3">
    <source>
        <dbReference type="EMBL" id="KAF2711659.1"/>
    </source>
</evidence>
<name>A0A6G1KFM8_9PLEO</name>
<feature type="compositionally biased region" description="Low complexity" evidence="1">
    <location>
        <begin position="132"/>
        <end position="147"/>
    </location>
</feature>
<feature type="compositionally biased region" description="Basic and acidic residues" evidence="1">
    <location>
        <begin position="276"/>
        <end position="293"/>
    </location>
</feature>
<keyword evidence="4" id="KW-1185">Reference proteome</keyword>
<feature type="region of interest" description="Disordered" evidence="1">
    <location>
        <begin position="120"/>
        <end position="222"/>
    </location>
</feature>
<evidence type="ECO:0000313" key="4">
    <source>
        <dbReference type="Proteomes" id="UP000799428"/>
    </source>
</evidence>
<dbReference type="OrthoDB" id="203440at2759"/>
<dbReference type="PANTHER" id="PTHR13237">
    <property type="entry name" value="SOMETHING ABOUT SILENCING PROTEIN 10-RELATED"/>
    <property type="match status" value="1"/>
</dbReference>
<feature type="chain" id="PRO_5026216272" evidence="2">
    <location>
        <begin position="25"/>
        <end position="362"/>
    </location>
</feature>
<dbReference type="Proteomes" id="UP000799428">
    <property type="component" value="Unassembled WGS sequence"/>
</dbReference>
<proteinExistence type="predicted"/>
<keyword evidence="2" id="KW-0732">Signal</keyword>
<sequence>MAVSNSLSALLTTLTTSIQSATEALPEDGILPPKDGISLLDVKNDLLLSYLQNLVFLILIKLRSRSQPGNNGGEDIEAPDSQDEVIKKLIELRVYLEKGVRPLENRLKYQIDKIIRAADDSARKATQGANTASAAKMKSKAGAHAGSDFSDDESVGSAQSDEEDVSYGPNRAAFVRTEQSNDRNATESSKDGIYKPPRITPMAMPVTRGKEEKQPRRSGKSATLDEFIATELSTAPLAQPNIGTTITSGGRHVKSERERKAEAEKRDYEESNFTRLPKESKKDRAKNGNRARDGGWGGEEWKGLGAGLDRIERLTQKKGGRGVLGSLEKSRKRPVQDGPRGSGAEVGDMFEKRRKVVDRYRK</sequence>
<dbReference type="EMBL" id="MU005767">
    <property type="protein sequence ID" value="KAF2711659.1"/>
    <property type="molecule type" value="Genomic_DNA"/>
</dbReference>